<dbReference type="OrthoDB" id="6499973at2759"/>
<dbReference type="InterPro" id="IPR050327">
    <property type="entry name" value="Proton-linked_MCT"/>
</dbReference>
<proteinExistence type="inferred from homology"/>
<feature type="transmembrane region" description="Helical" evidence="4">
    <location>
        <begin position="60"/>
        <end position="82"/>
    </location>
</feature>
<dbReference type="SUPFAM" id="SSF103473">
    <property type="entry name" value="MFS general substrate transporter"/>
    <property type="match status" value="1"/>
</dbReference>
<feature type="transmembrane region" description="Helical" evidence="4">
    <location>
        <begin position="215"/>
        <end position="234"/>
    </location>
</feature>
<dbReference type="AlphaFoldDB" id="A0A6G1HV54"/>
<gene>
    <name evidence="5" type="ORF">EJ06DRAFT_543295</name>
</gene>
<evidence type="ECO:0000313" key="5">
    <source>
        <dbReference type="EMBL" id="KAF2399746.1"/>
    </source>
</evidence>
<dbReference type="InterPro" id="IPR036259">
    <property type="entry name" value="MFS_trans_sf"/>
</dbReference>
<protein>
    <submittedName>
        <fullName evidence="5">MFS general substrate transporter</fullName>
    </submittedName>
</protein>
<comment type="subcellular location">
    <subcellularLocation>
        <location evidence="1">Membrane</location>
        <topology evidence="1">Multi-pass membrane protein</topology>
    </subcellularLocation>
</comment>
<dbReference type="PANTHER" id="PTHR11360">
    <property type="entry name" value="MONOCARBOXYLATE TRANSPORTER"/>
    <property type="match status" value="1"/>
</dbReference>
<feature type="transmembrane region" description="Helical" evidence="4">
    <location>
        <begin position="184"/>
        <end position="203"/>
    </location>
</feature>
<feature type="transmembrane region" description="Helical" evidence="4">
    <location>
        <begin position="94"/>
        <end position="113"/>
    </location>
</feature>
<evidence type="ECO:0000256" key="3">
    <source>
        <dbReference type="SAM" id="MobiDB-lite"/>
    </source>
</evidence>
<keyword evidence="4" id="KW-0812">Transmembrane</keyword>
<dbReference type="EMBL" id="ML996696">
    <property type="protein sequence ID" value="KAF2399746.1"/>
    <property type="molecule type" value="Genomic_DNA"/>
</dbReference>
<dbReference type="Gene3D" id="1.20.1250.20">
    <property type="entry name" value="MFS general substrate transporter like domains"/>
    <property type="match status" value="1"/>
</dbReference>
<feature type="transmembrane region" description="Helical" evidence="4">
    <location>
        <begin position="255"/>
        <end position="281"/>
    </location>
</feature>
<evidence type="ECO:0000256" key="2">
    <source>
        <dbReference type="ARBA" id="ARBA00006727"/>
    </source>
</evidence>
<evidence type="ECO:0000256" key="1">
    <source>
        <dbReference type="ARBA" id="ARBA00004141"/>
    </source>
</evidence>
<dbReference type="GO" id="GO:0016020">
    <property type="term" value="C:membrane"/>
    <property type="evidence" value="ECO:0007669"/>
    <property type="project" value="UniProtKB-SubCell"/>
</dbReference>
<dbReference type="InterPro" id="IPR011701">
    <property type="entry name" value="MFS"/>
</dbReference>
<evidence type="ECO:0000256" key="4">
    <source>
        <dbReference type="SAM" id="Phobius"/>
    </source>
</evidence>
<dbReference type="GO" id="GO:0022857">
    <property type="term" value="F:transmembrane transporter activity"/>
    <property type="evidence" value="ECO:0007669"/>
    <property type="project" value="InterPro"/>
</dbReference>
<feature type="transmembrane region" description="Helical" evidence="4">
    <location>
        <begin position="350"/>
        <end position="370"/>
    </location>
</feature>
<dbReference type="PANTHER" id="PTHR11360:SF130">
    <property type="entry name" value="MAJOR FACILITATOR SUPERFAMILY (MFS) PROFILE DOMAIN-CONTAINING PROTEIN-RELATED"/>
    <property type="match status" value="1"/>
</dbReference>
<evidence type="ECO:0000313" key="6">
    <source>
        <dbReference type="Proteomes" id="UP000799640"/>
    </source>
</evidence>
<reference evidence="5" key="1">
    <citation type="journal article" date="2020" name="Stud. Mycol.">
        <title>101 Dothideomycetes genomes: a test case for predicting lifestyles and emergence of pathogens.</title>
        <authorList>
            <person name="Haridas S."/>
            <person name="Albert R."/>
            <person name="Binder M."/>
            <person name="Bloem J."/>
            <person name="Labutti K."/>
            <person name="Salamov A."/>
            <person name="Andreopoulos B."/>
            <person name="Baker S."/>
            <person name="Barry K."/>
            <person name="Bills G."/>
            <person name="Bluhm B."/>
            <person name="Cannon C."/>
            <person name="Castanera R."/>
            <person name="Culley D."/>
            <person name="Daum C."/>
            <person name="Ezra D."/>
            <person name="Gonzalez J."/>
            <person name="Henrissat B."/>
            <person name="Kuo A."/>
            <person name="Liang C."/>
            <person name="Lipzen A."/>
            <person name="Lutzoni F."/>
            <person name="Magnuson J."/>
            <person name="Mondo S."/>
            <person name="Nolan M."/>
            <person name="Ohm R."/>
            <person name="Pangilinan J."/>
            <person name="Park H.-J."/>
            <person name="Ramirez L."/>
            <person name="Alfaro M."/>
            <person name="Sun H."/>
            <person name="Tritt A."/>
            <person name="Yoshinaga Y."/>
            <person name="Zwiers L.-H."/>
            <person name="Turgeon B."/>
            <person name="Goodwin S."/>
            <person name="Spatafora J."/>
            <person name="Crous P."/>
            <person name="Grigoriev I."/>
        </authorList>
    </citation>
    <scope>NUCLEOTIDE SEQUENCE</scope>
    <source>
        <strain evidence="5">CBS 262.69</strain>
    </source>
</reference>
<accession>A0A6G1HV54</accession>
<name>A0A6G1HV54_9PEZI</name>
<dbReference type="Proteomes" id="UP000799640">
    <property type="component" value="Unassembled WGS sequence"/>
</dbReference>
<feature type="transmembrane region" description="Helical" evidence="4">
    <location>
        <begin position="150"/>
        <end position="172"/>
    </location>
</feature>
<sequence>MASSPRPQDPFTGSGPRKDDIESSSEAFEDAPKAAEVLITADMSASSVTSTPRSAWLQVLLSHLININTFGTTLSFGIFQPYYVSTLSLPPSTIAWIGTTQLFLIFALAPLSGRLLDAGYHRPTLLLGLTLQTVSHLSASFTTTHFPTLFLTQGLLMGLGNGLLFCPAVALVASHFSFSPNRTLALSLVASGGGTGGILFPALASSLLPQIGAPWTLRAMAAVMLLIAALTGPFSRPPPLARPAAKQPLLDITALRSPAFALFCAGTFLAFLGLYSGYWFARAYASTLGASQASTFHILLLVNAAGIPGRILPALLADRLGSALGVQIPTVAATGIVFAAWAGVRSMPGFWAWAAVYGFLAGACQALFQASSTAFGGGGARLGVVCAVVSGALIGKGGVMLLGAGMLGRAKWMLGRKTRREGSGDGV</sequence>
<dbReference type="Pfam" id="PF07690">
    <property type="entry name" value="MFS_1"/>
    <property type="match status" value="1"/>
</dbReference>
<organism evidence="5 6">
    <name type="scientific">Trichodelitschia bisporula</name>
    <dbReference type="NCBI Taxonomy" id="703511"/>
    <lineage>
        <taxon>Eukaryota</taxon>
        <taxon>Fungi</taxon>
        <taxon>Dikarya</taxon>
        <taxon>Ascomycota</taxon>
        <taxon>Pezizomycotina</taxon>
        <taxon>Dothideomycetes</taxon>
        <taxon>Dothideomycetes incertae sedis</taxon>
        <taxon>Phaeotrichales</taxon>
        <taxon>Phaeotrichaceae</taxon>
        <taxon>Trichodelitschia</taxon>
    </lineage>
</organism>
<keyword evidence="4" id="KW-1133">Transmembrane helix</keyword>
<feature type="region of interest" description="Disordered" evidence="3">
    <location>
        <begin position="1"/>
        <end position="29"/>
    </location>
</feature>
<keyword evidence="6" id="KW-1185">Reference proteome</keyword>
<keyword evidence="4" id="KW-0472">Membrane</keyword>
<comment type="similarity">
    <text evidence="2">Belongs to the major facilitator superfamily. Monocarboxylate porter (TC 2.A.1.13) family.</text>
</comment>
<feature type="transmembrane region" description="Helical" evidence="4">
    <location>
        <begin position="293"/>
        <end position="312"/>
    </location>
</feature>
<feature type="transmembrane region" description="Helical" evidence="4">
    <location>
        <begin position="324"/>
        <end position="344"/>
    </location>
</feature>
<feature type="transmembrane region" description="Helical" evidence="4">
    <location>
        <begin position="382"/>
        <end position="407"/>
    </location>
</feature>